<accession>A0A165GN12</accession>
<organism evidence="1 2">
    <name type="scientific">Calocera cornea HHB12733</name>
    <dbReference type="NCBI Taxonomy" id="1353952"/>
    <lineage>
        <taxon>Eukaryota</taxon>
        <taxon>Fungi</taxon>
        <taxon>Dikarya</taxon>
        <taxon>Basidiomycota</taxon>
        <taxon>Agaricomycotina</taxon>
        <taxon>Dacrymycetes</taxon>
        <taxon>Dacrymycetales</taxon>
        <taxon>Dacrymycetaceae</taxon>
        <taxon>Calocera</taxon>
    </lineage>
</organism>
<dbReference type="Proteomes" id="UP000076842">
    <property type="component" value="Unassembled WGS sequence"/>
</dbReference>
<reference evidence="1 2" key="1">
    <citation type="journal article" date="2016" name="Mol. Biol. Evol.">
        <title>Comparative Genomics of Early-Diverging Mushroom-Forming Fungi Provides Insights into the Origins of Lignocellulose Decay Capabilities.</title>
        <authorList>
            <person name="Nagy L.G."/>
            <person name="Riley R."/>
            <person name="Tritt A."/>
            <person name="Adam C."/>
            <person name="Daum C."/>
            <person name="Floudas D."/>
            <person name="Sun H."/>
            <person name="Yadav J.S."/>
            <person name="Pangilinan J."/>
            <person name="Larsson K.H."/>
            <person name="Matsuura K."/>
            <person name="Barry K."/>
            <person name="Labutti K."/>
            <person name="Kuo R."/>
            <person name="Ohm R.A."/>
            <person name="Bhattacharya S.S."/>
            <person name="Shirouzu T."/>
            <person name="Yoshinaga Y."/>
            <person name="Martin F.M."/>
            <person name="Grigoriev I.V."/>
            <person name="Hibbett D.S."/>
        </authorList>
    </citation>
    <scope>NUCLEOTIDE SEQUENCE [LARGE SCALE GENOMIC DNA]</scope>
    <source>
        <strain evidence="1 2">HHB12733</strain>
    </source>
</reference>
<dbReference type="InParanoid" id="A0A165GN12"/>
<dbReference type="EMBL" id="KV423953">
    <property type="protein sequence ID" value="KZT58270.1"/>
    <property type="molecule type" value="Genomic_DNA"/>
</dbReference>
<evidence type="ECO:0000313" key="1">
    <source>
        <dbReference type="EMBL" id="KZT58270.1"/>
    </source>
</evidence>
<dbReference type="STRING" id="1353952.A0A165GN12"/>
<dbReference type="AlphaFoldDB" id="A0A165GN12"/>
<evidence type="ECO:0000313" key="2">
    <source>
        <dbReference type="Proteomes" id="UP000076842"/>
    </source>
</evidence>
<proteinExistence type="predicted"/>
<keyword evidence="2" id="KW-1185">Reference proteome</keyword>
<protein>
    <submittedName>
        <fullName evidence="1">Uncharacterized protein</fullName>
    </submittedName>
</protein>
<dbReference type="OrthoDB" id="3264815at2759"/>
<sequence>MDTDHGPLEVLHVTLRDFIVDRSSRTPRTEKFYLSDHLHNDVLAWLCLESLNKDLNADTPGLELWRNRTPYTELSRLSNGEIPDGLYYACRNWCSHVVNVERPTSDMLDALYEFTIRHCKMWMEIALPMRKLGPVEQWWLWVHEHMPKEKAMALEKPVFGREWEPELLKSDMRMVDVILEDEALPSVRFMGMFCVEHPMVLKSGPRMDSLLTRALSTARTALRHQITHDYQRDRAAREARGGVIPEGEDDWRKYFYRNHAEGSLLFRNTLITQGRA</sequence>
<name>A0A165GN12_9BASI</name>
<gene>
    <name evidence="1" type="ORF">CALCODRAFT_254784</name>
</gene>